<name>A0A251RSC8_HELAN</name>
<evidence type="ECO:0000313" key="1">
    <source>
        <dbReference type="EMBL" id="OTF87373.1"/>
    </source>
</evidence>
<proteinExistence type="predicted"/>
<protein>
    <submittedName>
        <fullName evidence="1">Uncharacterized protein</fullName>
    </submittedName>
</protein>
<dbReference type="EMBL" id="CM007906">
    <property type="protein sequence ID" value="OTF87373.1"/>
    <property type="molecule type" value="Genomic_DNA"/>
</dbReference>
<reference evidence="2" key="1">
    <citation type="journal article" date="2017" name="Nature">
        <title>The sunflower genome provides insights into oil metabolism, flowering and Asterid evolution.</title>
        <authorList>
            <person name="Badouin H."/>
            <person name="Gouzy J."/>
            <person name="Grassa C.J."/>
            <person name="Murat F."/>
            <person name="Staton S.E."/>
            <person name="Cottret L."/>
            <person name="Lelandais-Briere C."/>
            <person name="Owens G.L."/>
            <person name="Carrere S."/>
            <person name="Mayjonade B."/>
            <person name="Legrand L."/>
            <person name="Gill N."/>
            <person name="Kane N.C."/>
            <person name="Bowers J.E."/>
            <person name="Hubner S."/>
            <person name="Bellec A."/>
            <person name="Berard A."/>
            <person name="Berges H."/>
            <person name="Blanchet N."/>
            <person name="Boniface M.C."/>
            <person name="Brunel D."/>
            <person name="Catrice O."/>
            <person name="Chaidir N."/>
            <person name="Claudel C."/>
            <person name="Donnadieu C."/>
            <person name="Faraut T."/>
            <person name="Fievet G."/>
            <person name="Helmstetter N."/>
            <person name="King M."/>
            <person name="Knapp S.J."/>
            <person name="Lai Z."/>
            <person name="Le Paslier M.C."/>
            <person name="Lippi Y."/>
            <person name="Lorenzon L."/>
            <person name="Mandel J.R."/>
            <person name="Marage G."/>
            <person name="Marchand G."/>
            <person name="Marquand E."/>
            <person name="Bret-Mestries E."/>
            <person name="Morien E."/>
            <person name="Nambeesan S."/>
            <person name="Nguyen T."/>
            <person name="Pegot-Espagnet P."/>
            <person name="Pouilly N."/>
            <person name="Raftis F."/>
            <person name="Sallet E."/>
            <person name="Schiex T."/>
            <person name="Thomas J."/>
            <person name="Vandecasteele C."/>
            <person name="Vares D."/>
            <person name="Vear F."/>
            <person name="Vautrin S."/>
            <person name="Crespi M."/>
            <person name="Mangin B."/>
            <person name="Burke J.M."/>
            <person name="Salse J."/>
            <person name="Munos S."/>
            <person name="Vincourt P."/>
            <person name="Rieseberg L.H."/>
            <person name="Langlade N.B."/>
        </authorList>
    </citation>
    <scope>NUCLEOTIDE SEQUENCE [LARGE SCALE GENOMIC DNA]</scope>
    <source>
        <strain evidence="2">cv. SF193</strain>
    </source>
</reference>
<dbReference type="InParanoid" id="A0A251RSC8"/>
<sequence>MMGHKFRLVEMEFNLLLKIKEWYNSKIVTFPFFSSPLGNAKKCLFSFLSFPLLETLEHTIIFICSFLFSTKLYFFSFLSFIKLYFFSFLSFPN</sequence>
<gene>
    <name evidence="1" type="ORF">HannXRQ_Chr17g0561081</name>
</gene>
<organism evidence="1 2">
    <name type="scientific">Helianthus annuus</name>
    <name type="common">Common sunflower</name>
    <dbReference type="NCBI Taxonomy" id="4232"/>
    <lineage>
        <taxon>Eukaryota</taxon>
        <taxon>Viridiplantae</taxon>
        <taxon>Streptophyta</taxon>
        <taxon>Embryophyta</taxon>
        <taxon>Tracheophyta</taxon>
        <taxon>Spermatophyta</taxon>
        <taxon>Magnoliopsida</taxon>
        <taxon>eudicotyledons</taxon>
        <taxon>Gunneridae</taxon>
        <taxon>Pentapetalae</taxon>
        <taxon>asterids</taxon>
        <taxon>campanulids</taxon>
        <taxon>Asterales</taxon>
        <taxon>Asteraceae</taxon>
        <taxon>Asteroideae</taxon>
        <taxon>Heliantheae alliance</taxon>
        <taxon>Heliantheae</taxon>
        <taxon>Helianthus</taxon>
    </lineage>
</organism>
<dbReference type="AlphaFoldDB" id="A0A251RSC8"/>
<accession>A0A251RSC8</accession>
<keyword evidence="2" id="KW-1185">Reference proteome</keyword>
<evidence type="ECO:0000313" key="2">
    <source>
        <dbReference type="Proteomes" id="UP000215914"/>
    </source>
</evidence>
<dbReference type="Proteomes" id="UP000215914">
    <property type="component" value="Chromosome 17"/>
</dbReference>